<reference evidence="3" key="1">
    <citation type="submission" date="2021-03" db="EMBL/GenBank/DDBJ databases">
        <authorList>
            <person name="Bekaert M."/>
        </authorList>
    </citation>
    <scope>NUCLEOTIDE SEQUENCE</scope>
</reference>
<proteinExistence type="inferred from homology"/>
<dbReference type="SUPFAM" id="SSF88723">
    <property type="entry name" value="PIN domain-like"/>
    <property type="match status" value="1"/>
</dbReference>
<dbReference type="Proteomes" id="UP000683360">
    <property type="component" value="Unassembled WGS sequence"/>
</dbReference>
<dbReference type="PANTHER" id="PTHR15665">
    <property type="entry name" value="ASTEROID PROTEIN"/>
    <property type="match status" value="1"/>
</dbReference>
<keyword evidence="4" id="KW-1185">Reference proteome</keyword>
<name>A0A8S3U632_MYTED</name>
<dbReference type="InterPro" id="IPR029060">
    <property type="entry name" value="PIN-like_dom_sf"/>
</dbReference>
<comment type="caution">
    <text evidence="3">The sequence shown here is derived from an EMBL/GenBank/DDBJ whole genome shotgun (WGS) entry which is preliminary data.</text>
</comment>
<evidence type="ECO:0000313" key="4">
    <source>
        <dbReference type="Proteomes" id="UP000683360"/>
    </source>
</evidence>
<feature type="domain" description="Asteroid" evidence="2">
    <location>
        <begin position="139"/>
        <end position="246"/>
    </location>
</feature>
<dbReference type="OrthoDB" id="25987at2759"/>
<comment type="similarity">
    <text evidence="1">Belongs to the asteroid family.</text>
</comment>
<accession>A0A8S3U632</accession>
<dbReference type="Gene3D" id="3.40.50.1010">
    <property type="entry name" value="5'-nuclease"/>
    <property type="match status" value="1"/>
</dbReference>
<dbReference type="AlphaFoldDB" id="A0A8S3U632"/>
<dbReference type="InterPro" id="IPR026832">
    <property type="entry name" value="Asteroid"/>
</dbReference>
<gene>
    <name evidence="3" type="ORF">MEDL_53545</name>
</gene>
<dbReference type="InterPro" id="IPR039436">
    <property type="entry name" value="Asteroid_dom"/>
</dbReference>
<protein>
    <recommendedName>
        <fullName evidence="2">Asteroid domain-containing protein</fullName>
    </recommendedName>
</protein>
<dbReference type="Pfam" id="PF12813">
    <property type="entry name" value="XPG_I_2"/>
    <property type="match status" value="1"/>
</dbReference>
<evidence type="ECO:0000256" key="1">
    <source>
        <dbReference type="ARBA" id="ARBA00007398"/>
    </source>
</evidence>
<dbReference type="PANTHER" id="PTHR15665:SF1">
    <property type="entry name" value="PROTEIN ASTEROID HOMOLOG 1"/>
    <property type="match status" value="1"/>
</dbReference>
<sequence>MGIENSVGLIFEIKHGNKNLRGYIQRRNVTKKYRLQDTKLIIDGKNLCHELMETSYTGTKYGGNYDVFSDHVEKFFNSLRNCNVQPYVVMDGAHDSDDKKFDCLLERCEKRISNISNGSNKCFPILSHRCFTYTIKKLGIPIETCYYEADHAIASLAKSWKCPVLSNDNDFYIYDLPGGFIRLNDLNFNRRTKTECFTYIDTSIYYSENIHESLGISTSVLPLLVVFLDNDYYKLDKAIIKQFVSKELKISAKKAELKLKNTIDVMIEILRPFGDTSEGVDALSRCLDNHIAFLSNEEKCQIIDNAKVLLKQFTLQNVTETENYNLFNSEAKIEVTSAIPFPSWLIQSIRNCDISPFIINVLDKRVLLKPNLEDLTQEFIYEITSPIRQIIYKMATGKKLQEVIVEHHRENYHMVQTRILPITSNLKLGKIPSLNMMQGTEEEVRLSCLANIFLFPLEKLVMIPKVSRMFILAINYLAKNSGLKESTKGMKCLLFCHMLLLSKEYGHIYDLPVDSACVDKVFEYCADDHRVPFDIALLHEFQKLQIVIDILYDLNGLFMFPLEIPNPNVMYKSGLMYPLFTKTDNEKHLDRIIETCLEKESPLRITYSEILKLLLENLK</sequence>
<evidence type="ECO:0000313" key="3">
    <source>
        <dbReference type="EMBL" id="CAG2241284.1"/>
    </source>
</evidence>
<organism evidence="3 4">
    <name type="scientific">Mytilus edulis</name>
    <name type="common">Blue mussel</name>
    <dbReference type="NCBI Taxonomy" id="6550"/>
    <lineage>
        <taxon>Eukaryota</taxon>
        <taxon>Metazoa</taxon>
        <taxon>Spiralia</taxon>
        <taxon>Lophotrochozoa</taxon>
        <taxon>Mollusca</taxon>
        <taxon>Bivalvia</taxon>
        <taxon>Autobranchia</taxon>
        <taxon>Pteriomorphia</taxon>
        <taxon>Mytilida</taxon>
        <taxon>Mytiloidea</taxon>
        <taxon>Mytilidae</taxon>
        <taxon>Mytilinae</taxon>
        <taxon>Mytilus</taxon>
    </lineage>
</organism>
<evidence type="ECO:0000259" key="2">
    <source>
        <dbReference type="Pfam" id="PF12813"/>
    </source>
</evidence>
<dbReference type="EMBL" id="CAJPWZ010002582">
    <property type="protein sequence ID" value="CAG2241284.1"/>
    <property type="molecule type" value="Genomic_DNA"/>
</dbReference>